<organism evidence="3 4">
    <name type="scientific">Kribbella pratensis</name>
    <dbReference type="NCBI Taxonomy" id="2512112"/>
    <lineage>
        <taxon>Bacteria</taxon>
        <taxon>Bacillati</taxon>
        <taxon>Actinomycetota</taxon>
        <taxon>Actinomycetes</taxon>
        <taxon>Propionibacteriales</taxon>
        <taxon>Kribbellaceae</taxon>
        <taxon>Kribbella</taxon>
    </lineage>
</organism>
<evidence type="ECO:0000313" key="3">
    <source>
        <dbReference type="EMBL" id="TDW77140.1"/>
    </source>
</evidence>
<feature type="compositionally biased region" description="Low complexity" evidence="1">
    <location>
        <begin position="371"/>
        <end position="386"/>
    </location>
</feature>
<gene>
    <name evidence="3" type="ORF">EV653_2304</name>
</gene>
<sequence length="562" mass="60953">MSTQAVSGGTGTCTPPKDWQLVAPWYRWARVGETDPDAGPRGLRPALHMYGGTDFVRRFLDNPQVSVVFGSTDRVQRVDVVSKPNLPGDSRSRLISHRQLVPTATRKLFQPAHQRHYLVALGLNCDSPGYPRVDPSGVAEAGFVVRRHSVVVPVGQEAAAAKLLRELAAARAVASTRTGYDVAREQRRRMHPFRFTSGSDVDATATAARRTEIAQRVELARRKLQVWAAQNGVERKTEAWIPTEGRFGAWVPIEDTPDELIERSYPLRLLTPPPGRPDHPAVQGTIYWGPVPVSSHEVAADGSARFDDHHDYEIRGWVRQDCGDCPGHLVWSEPSESYGLASFHDPAGCAQHPTEIRLPDLRQLEGSPATPSVRVSSPPGSGLSVPHTGDIPAEGSGSVNPKEEICFFSISLFTIVAFFLFNLFLPILLFALGLWWMLKLKFCLPPSIELAGQLSTELEVVPGGISASAGLDIDILPGLDQNKIKTSLHDGLNGALVTPPAPPGGLPSGVDLGSVLTGQFTNDPILELLAVQGYADPVGAGPNFQQPLTYTTEVDRSQVIHP</sequence>
<keyword evidence="4" id="KW-1185">Reference proteome</keyword>
<dbReference type="EMBL" id="SODP01000001">
    <property type="protein sequence ID" value="TDW77140.1"/>
    <property type="molecule type" value="Genomic_DNA"/>
</dbReference>
<accession>A0A4R8CM54</accession>
<feature type="region of interest" description="Disordered" evidence="1">
    <location>
        <begin position="366"/>
        <end position="396"/>
    </location>
</feature>
<evidence type="ECO:0000313" key="4">
    <source>
        <dbReference type="Proteomes" id="UP000295146"/>
    </source>
</evidence>
<evidence type="ECO:0000256" key="1">
    <source>
        <dbReference type="SAM" id="MobiDB-lite"/>
    </source>
</evidence>
<keyword evidence="2" id="KW-1133">Transmembrane helix</keyword>
<keyword evidence="2" id="KW-0812">Transmembrane</keyword>
<reference evidence="3 4" key="1">
    <citation type="submission" date="2019-03" db="EMBL/GenBank/DDBJ databases">
        <title>Genomic Encyclopedia of Type Strains, Phase III (KMG-III): the genomes of soil and plant-associated and newly described type strains.</title>
        <authorList>
            <person name="Whitman W."/>
        </authorList>
    </citation>
    <scope>NUCLEOTIDE SEQUENCE [LARGE SCALE GENOMIC DNA]</scope>
    <source>
        <strain evidence="3 4">VKM Ac-2573</strain>
    </source>
</reference>
<dbReference type="OrthoDB" id="136948at2"/>
<dbReference type="RefSeq" id="WP_134101254.1">
    <property type="nucleotide sequence ID" value="NZ_SODP01000001.1"/>
</dbReference>
<dbReference type="AlphaFoldDB" id="A0A4R8CM54"/>
<dbReference type="Proteomes" id="UP000295146">
    <property type="component" value="Unassembled WGS sequence"/>
</dbReference>
<name>A0A4R8CM54_9ACTN</name>
<evidence type="ECO:0000256" key="2">
    <source>
        <dbReference type="SAM" id="Phobius"/>
    </source>
</evidence>
<comment type="caution">
    <text evidence="3">The sequence shown here is derived from an EMBL/GenBank/DDBJ whole genome shotgun (WGS) entry which is preliminary data.</text>
</comment>
<feature type="transmembrane region" description="Helical" evidence="2">
    <location>
        <begin position="407"/>
        <end position="438"/>
    </location>
</feature>
<proteinExistence type="predicted"/>
<protein>
    <submittedName>
        <fullName evidence="3">Uncharacterized protein</fullName>
    </submittedName>
</protein>
<keyword evidence="2" id="KW-0472">Membrane</keyword>